<organism evidence="1 2">
    <name type="scientific">Corynebacterium pygosceleis</name>
    <dbReference type="NCBI Taxonomy" id="2800406"/>
    <lineage>
        <taxon>Bacteria</taxon>
        <taxon>Bacillati</taxon>
        <taxon>Actinomycetota</taxon>
        <taxon>Actinomycetes</taxon>
        <taxon>Mycobacteriales</taxon>
        <taxon>Corynebacteriaceae</taxon>
        <taxon>Corynebacterium</taxon>
    </lineage>
</organism>
<evidence type="ECO:0000313" key="1">
    <source>
        <dbReference type="EMBL" id="MCX7468775.1"/>
    </source>
</evidence>
<comment type="caution">
    <text evidence="1">The sequence shown here is derived from an EMBL/GenBank/DDBJ whole genome shotgun (WGS) entry which is preliminary data.</text>
</comment>
<protein>
    <recommendedName>
        <fullName evidence="3">Toprim domain-containing protein</fullName>
    </recommendedName>
</protein>
<name>A0A9Q4C8V7_9CORY</name>
<proteinExistence type="predicted"/>
<evidence type="ECO:0000313" key="2">
    <source>
        <dbReference type="Proteomes" id="UP001071478"/>
    </source>
</evidence>
<dbReference type="AlphaFoldDB" id="A0A9Q4C8V7"/>
<dbReference type="RefSeq" id="WP_248168228.1">
    <property type="nucleotide sequence ID" value="NZ_JALNJA010000003.1"/>
</dbReference>
<sequence length="190" mass="20585">MPPDLGTNIRAVVPDPENEQWSSIEASFWTKGPGFSPLMLAMGASAAAFSVARRVVLAEGATEMLILPSLIKRAIEVEDLDYQVAPGLSETPISMYRDLDLEAARVAFLVDGDDGGERLRRKLISQGIPEERIVTLGAPTLENLLDPDLYKKVIVDLINEAGGSVPVTEKDLPVFQMMGHHFGQTLSVIG</sequence>
<dbReference type="EMBL" id="JAPMKU010000003">
    <property type="protein sequence ID" value="MCX7468775.1"/>
    <property type="molecule type" value="Genomic_DNA"/>
</dbReference>
<accession>A0A9Q4C8V7</accession>
<dbReference type="Proteomes" id="UP001071478">
    <property type="component" value="Unassembled WGS sequence"/>
</dbReference>
<evidence type="ECO:0008006" key="3">
    <source>
        <dbReference type="Google" id="ProtNLM"/>
    </source>
</evidence>
<gene>
    <name evidence="1" type="ORF">OS129_07790</name>
</gene>
<reference evidence="1" key="1">
    <citation type="submission" date="2022-11" db="EMBL/GenBank/DDBJ databases">
        <title>Corynebacterium sp. isolated from Penguins.</title>
        <authorList>
            <person name="Sedlar K."/>
            <person name="Svec P."/>
        </authorList>
    </citation>
    <scope>NUCLEOTIDE SEQUENCE</scope>
    <source>
        <strain evidence="1">P7374</strain>
    </source>
</reference>